<dbReference type="Proteomes" id="UP000036867">
    <property type="component" value="Unassembled WGS sequence"/>
</dbReference>
<dbReference type="PANTHER" id="PTHR48094:SF12">
    <property type="entry name" value="PARKINSON DISEASE PROTEIN 7 HOMOLOG"/>
    <property type="match status" value="1"/>
</dbReference>
<dbReference type="STRING" id="263475.AMD00_04905"/>
<dbReference type="Pfam" id="PF01965">
    <property type="entry name" value="DJ-1_PfpI"/>
    <property type="match status" value="1"/>
</dbReference>
<dbReference type="InterPro" id="IPR029062">
    <property type="entry name" value="Class_I_gatase-like"/>
</dbReference>
<accession>A0A0M0LM39</accession>
<dbReference type="InterPro" id="IPR002818">
    <property type="entry name" value="DJ-1/PfpI"/>
</dbReference>
<dbReference type="SUPFAM" id="SSF52317">
    <property type="entry name" value="Class I glutamine amidotransferase-like"/>
    <property type="match status" value="1"/>
</dbReference>
<evidence type="ECO:0000259" key="1">
    <source>
        <dbReference type="Pfam" id="PF01965"/>
    </source>
</evidence>
<name>A0A0M0LM39_9BACL</name>
<dbReference type="GeneID" id="301135442"/>
<proteinExistence type="predicted"/>
<dbReference type="RefSeq" id="WP_053415947.1">
    <property type="nucleotide sequence ID" value="NZ_LILB01000001.1"/>
</dbReference>
<reference evidence="3" key="1">
    <citation type="submission" date="2015-08" db="EMBL/GenBank/DDBJ databases">
        <title>Fjat-10028 dsm 16317.</title>
        <authorList>
            <person name="Liu B."/>
            <person name="Wang J."/>
            <person name="Zhu Y."/>
            <person name="Liu G."/>
            <person name="Chen Q."/>
            <person name="Chen Z."/>
            <person name="Lan J."/>
            <person name="Che J."/>
            <person name="Ge C."/>
            <person name="Shi H."/>
            <person name="Pan Z."/>
            <person name="Liu X."/>
        </authorList>
    </citation>
    <scope>NUCLEOTIDE SEQUENCE [LARGE SCALE GENOMIC DNA]</scope>
    <source>
        <strain evidence="3">DSM 16317</strain>
    </source>
</reference>
<protein>
    <submittedName>
        <fullName evidence="2">4-methyl-5(B-hydroxyethyl)-thiazole monophosphate biosynthesis protein</fullName>
    </submittedName>
</protein>
<dbReference type="OrthoDB" id="9800516at2"/>
<feature type="domain" description="DJ-1/PfpI" evidence="1">
    <location>
        <begin position="2"/>
        <end position="155"/>
    </location>
</feature>
<keyword evidence="3" id="KW-1185">Reference proteome</keyword>
<dbReference type="AlphaFoldDB" id="A0A0M0LM39"/>
<dbReference type="GO" id="GO:0005737">
    <property type="term" value="C:cytoplasm"/>
    <property type="evidence" value="ECO:0007669"/>
    <property type="project" value="TreeGrafter"/>
</dbReference>
<comment type="caution">
    <text evidence="2">The sequence shown here is derived from an EMBL/GenBank/DDBJ whole genome shotgun (WGS) entry which is preliminary data.</text>
</comment>
<dbReference type="EMBL" id="LILB01000001">
    <property type="protein sequence ID" value="KOO51783.1"/>
    <property type="molecule type" value="Genomic_DNA"/>
</dbReference>
<dbReference type="PANTHER" id="PTHR48094">
    <property type="entry name" value="PROTEIN/NUCLEIC ACID DEGLYCASE DJ-1-RELATED"/>
    <property type="match status" value="1"/>
</dbReference>
<dbReference type="PATRIC" id="fig|263475.3.peg.1390"/>
<evidence type="ECO:0000313" key="3">
    <source>
        <dbReference type="Proteomes" id="UP000036867"/>
    </source>
</evidence>
<evidence type="ECO:0000313" key="2">
    <source>
        <dbReference type="EMBL" id="KOO51783.1"/>
    </source>
</evidence>
<dbReference type="InterPro" id="IPR050325">
    <property type="entry name" value="Prot/Nucl_acid_deglycase"/>
</dbReference>
<gene>
    <name evidence="2" type="ORF">AMD00_04905</name>
</gene>
<dbReference type="Gene3D" id="3.40.50.880">
    <property type="match status" value="1"/>
</dbReference>
<organism evidence="2 3">
    <name type="scientific">Viridibacillus arvi</name>
    <dbReference type="NCBI Taxonomy" id="263475"/>
    <lineage>
        <taxon>Bacteria</taxon>
        <taxon>Bacillati</taxon>
        <taxon>Bacillota</taxon>
        <taxon>Bacilli</taxon>
        <taxon>Bacillales</taxon>
        <taxon>Caryophanaceae</taxon>
        <taxon>Viridibacillus</taxon>
    </lineage>
</organism>
<sequence>MKKTAVLLYPQFSEYELTTALSILMQGGKSISVIALTKEGVKGEAGLTCVADETIDQVNYQEFDSLILTGCMDIASVVENEKYIEFVQEIANQENFIIASISSSPMLLAKAGLLKGKKYTVGLLEEHREQCGLFHDANYVEDLVVQDGNVITAWDSGFIKWGAQFGKAVKVEFEEAWYRD</sequence>